<gene>
    <name evidence="2" type="ORF">OWR29_41295</name>
</gene>
<keyword evidence="3" id="KW-1185">Reference proteome</keyword>
<dbReference type="Gene3D" id="2.160.20.10">
    <property type="entry name" value="Single-stranded right-handed beta-helix, Pectin lyase-like"/>
    <property type="match status" value="1"/>
</dbReference>
<dbReference type="Pfam" id="PF13229">
    <property type="entry name" value="Beta_helix"/>
    <property type="match status" value="1"/>
</dbReference>
<dbReference type="SUPFAM" id="SSF51126">
    <property type="entry name" value="Pectin lyase-like"/>
    <property type="match status" value="1"/>
</dbReference>
<dbReference type="InterPro" id="IPR012334">
    <property type="entry name" value="Pectin_lyas_fold"/>
</dbReference>
<dbReference type="InterPro" id="IPR011050">
    <property type="entry name" value="Pectin_lyase_fold/virulence"/>
</dbReference>
<dbReference type="EMBL" id="JAPNTZ010000020">
    <property type="protein sequence ID" value="MCY1144472.1"/>
    <property type="molecule type" value="Genomic_DNA"/>
</dbReference>
<dbReference type="SMART" id="SM00710">
    <property type="entry name" value="PbH1"/>
    <property type="match status" value="8"/>
</dbReference>
<dbReference type="InterPro" id="IPR039448">
    <property type="entry name" value="Beta_helix"/>
</dbReference>
<dbReference type="Proteomes" id="UP001151002">
    <property type="component" value="Unassembled WGS sequence"/>
</dbReference>
<reference evidence="2" key="1">
    <citation type="submission" date="2022-11" db="EMBL/GenBank/DDBJ databases">
        <authorList>
            <person name="Somphong A."/>
            <person name="Phongsopitanun W."/>
        </authorList>
    </citation>
    <scope>NUCLEOTIDE SEQUENCE</scope>
    <source>
        <strain evidence="2">Pm04-4</strain>
    </source>
</reference>
<dbReference type="InterPro" id="IPR006626">
    <property type="entry name" value="PbH1"/>
</dbReference>
<organism evidence="2 3">
    <name type="scientific">Paractinoplanes pyxinae</name>
    <dbReference type="NCBI Taxonomy" id="2997416"/>
    <lineage>
        <taxon>Bacteria</taxon>
        <taxon>Bacillati</taxon>
        <taxon>Actinomycetota</taxon>
        <taxon>Actinomycetes</taxon>
        <taxon>Micromonosporales</taxon>
        <taxon>Micromonosporaceae</taxon>
        <taxon>Paractinoplanes</taxon>
    </lineage>
</organism>
<name>A0ABT4BD74_9ACTN</name>
<accession>A0ABT4BD74</accession>
<feature type="domain" description="Right handed beta helix" evidence="1">
    <location>
        <begin position="130"/>
        <end position="335"/>
    </location>
</feature>
<dbReference type="RefSeq" id="WP_267569055.1">
    <property type="nucleotide sequence ID" value="NZ_JAPNTZ010000020.1"/>
</dbReference>
<comment type="caution">
    <text evidence="2">The sequence shown here is derived from an EMBL/GenBank/DDBJ whole genome shotgun (WGS) entry which is preliminary data.</text>
</comment>
<proteinExistence type="predicted"/>
<sequence>MTGAQHRLERRSHRAPAGSRRRWLGLLVVLVLVGTVAAGYRTYFYESPPDVDAAGPGLWVSTHGADDADGSPDKPWKTISHAVEVAPAGSKIFVREGTYAPFTVTRPDLSVSSAPGEEATVEGVAGVRDGVLVAAAGTTIADITVRGCVPKPNADVNITGDHGSGIRVHKTSKVTIRGVTVRDSHGENAAGKPVGCYGILVTESQDVRVTGSEVFHNGAGISISRGGKGVLVDGNDVHDQDRIIQNTDPDDDDFGGYGLSATFITAKPGPVFRNNTVRRNYGPSTDYGVDGGGMEIYDAANTTITGNTFETNDGVMETGTGNGGGCANNVFSDNKAIGGSGPEGFEGDTGLVLRCAAGLTVSGNTFSDMSKFTFLLATGSDFAGSIEGLKITGNTVTRNDNAAVYRLQIDGGASPNMVINQNQYETGDNHFGILNGSFTEASVTYDQWVARTGFDQASSLKR</sequence>
<evidence type="ECO:0000313" key="2">
    <source>
        <dbReference type="EMBL" id="MCY1144472.1"/>
    </source>
</evidence>
<evidence type="ECO:0000313" key="3">
    <source>
        <dbReference type="Proteomes" id="UP001151002"/>
    </source>
</evidence>
<protein>
    <submittedName>
        <fullName evidence="2">Right-handed parallel beta-helix repeat-containing protein</fullName>
    </submittedName>
</protein>
<evidence type="ECO:0000259" key="1">
    <source>
        <dbReference type="Pfam" id="PF13229"/>
    </source>
</evidence>